<proteinExistence type="predicted"/>
<dbReference type="AlphaFoldDB" id="A0A3G8GVP6"/>
<gene>
    <name evidence="1" type="ORF">EHF44_00840</name>
</gene>
<dbReference type="OrthoDB" id="8965537at2"/>
<reference evidence="2" key="1">
    <citation type="submission" date="2018-11" db="EMBL/GenBank/DDBJ databases">
        <title>FDA dAtabase for Regulatory Grade micrObial Sequences (FDA-ARGOS): Supporting development and validation of Infectious Disease Dx tests.</title>
        <authorList>
            <person name="Goldberg B."/>
            <person name="Campos J."/>
            <person name="Tallon L."/>
            <person name="Sadzewicz L."/>
            <person name="Zhao X."/>
            <person name="Vavikolanu K."/>
            <person name="Mehta A."/>
            <person name="Aluvathingal J."/>
            <person name="Nadendla S."/>
            <person name="Geyer C."/>
            <person name="Nandy P."/>
            <person name="Yan Y."/>
            <person name="Sichtig H."/>
        </authorList>
    </citation>
    <scope>NUCLEOTIDE SEQUENCE [LARGE SCALE GENOMIC DNA]</scope>
    <source>
        <strain evidence="2">FDAARGOS_614</strain>
        <plasmid evidence="2">unnamed1</plasmid>
    </source>
</reference>
<keyword evidence="1" id="KW-0614">Plasmid</keyword>
<dbReference type="Proteomes" id="UP000270411">
    <property type="component" value="Plasmid unnamed1"/>
</dbReference>
<name>A0A3G8GVP6_9BURK</name>
<sequence length="182" mass="21004">MEENAVDKKKKSPFVVGVWMPMKEEPVHNGPYELQRAEPTADEIRKPHRVTWENGKWTGSVEGFVHWRGRELADITIHRRWRKRMKNYRLGNPATHAPAAKSAWLMARRAVGLELAGPAYRYYLVARAIDKSRVKRVDEEWMIQFAQNPANALLVEDQQARVNSYFGKRGGRPSVVSGEPRQ</sequence>
<dbReference type="KEGG" id="cpau:EHF44_00840"/>
<protein>
    <submittedName>
        <fullName evidence="1">Uncharacterized protein</fullName>
    </submittedName>
</protein>
<evidence type="ECO:0000313" key="1">
    <source>
        <dbReference type="EMBL" id="AZG12060.1"/>
    </source>
</evidence>
<dbReference type="RefSeq" id="WP_017513745.1">
    <property type="nucleotide sequence ID" value="NZ_CP033968.1"/>
</dbReference>
<evidence type="ECO:0000313" key="2">
    <source>
        <dbReference type="Proteomes" id="UP000270411"/>
    </source>
</evidence>
<dbReference type="EMBL" id="CP033968">
    <property type="protein sequence ID" value="AZG12060.1"/>
    <property type="molecule type" value="Genomic_DNA"/>
</dbReference>
<organism evidence="1 2">
    <name type="scientific">Cupriavidus pauculus</name>
    <dbReference type="NCBI Taxonomy" id="82633"/>
    <lineage>
        <taxon>Bacteria</taxon>
        <taxon>Pseudomonadati</taxon>
        <taxon>Pseudomonadota</taxon>
        <taxon>Betaproteobacteria</taxon>
        <taxon>Burkholderiales</taxon>
        <taxon>Burkholderiaceae</taxon>
        <taxon>Cupriavidus</taxon>
    </lineage>
</organism>
<accession>A0A3G8GVP6</accession>
<geneLocation type="plasmid" evidence="1">
    <name>unnamed1</name>
</geneLocation>